<feature type="domain" description="PDZ" evidence="5">
    <location>
        <begin position="538"/>
        <end position="585"/>
    </location>
</feature>
<dbReference type="Pfam" id="PF22697">
    <property type="entry name" value="SOS1_NGEF_PH"/>
    <property type="match status" value="1"/>
</dbReference>
<proteinExistence type="predicted"/>
<dbReference type="Gene3D" id="2.30.29.30">
    <property type="entry name" value="Pleckstrin-homology domain (PH domain)/Phosphotyrosine-binding domain (PTB)"/>
    <property type="match status" value="1"/>
</dbReference>
<feature type="domain" description="PH" evidence="3">
    <location>
        <begin position="185"/>
        <end position="305"/>
    </location>
</feature>
<dbReference type="PROSITE" id="PS50010">
    <property type="entry name" value="DH_2"/>
    <property type="match status" value="1"/>
</dbReference>
<dbReference type="CDD" id="cd01224">
    <property type="entry name" value="PH_Collybistin_ASEF"/>
    <property type="match status" value="1"/>
</dbReference>
<dbReference type="SMART" id="SM00325">
    <property type="entry name" value="RhoGEF"/>
    <property type="match status" value="1"/>
</dbReference>
<dbReference type="FunFam" id="2.30.29.30:FF:000055">
    <property type="entry name" value="Phosphatidylinositol 3,4,5-trisphosphate-dependent Rac exchanger 1 protein-like"/>
    <property type="match status" value="1"/>
</dbReference>
<feature type="compositionally biased region" description="Polar residues" evidence="2">
    <location>
        <begin position="1067"/>
        <end position="1077"/>
    </location>
</feature>
<dbReference type="Gene3D" id="2.30.42.10">
    <property type="match status" value="2"/>
</dbReference>
<dbReference type="Gene3D" id="1.10.10.10">
    <property type="entry name" value="Winged helix-like DNA-binding domain superfamily/Winged helix DNA-binding domain"/>
    <property type="match status" value="2"/>
</dbReference>
<dbReference type="InterPro" id="IPR011993">
    <property type="entry name" value="PH-like_dom_sf"/>
</dbReference>
<dbReference type="InterPro" id="IPR036390">
    <property type="entry name" value="WH_DNA-bd_sf"/>
</dbReference>
<keyword evidence="8" id="KW-1185">Reference proteome</keyword>
<dbReference type="Pfam" id="PF17820">
    <property type="entry name" value="PDZ_6"/>
    <property type="match status" value="1"/>
</dbReference>
<dbReference type="InterPro" id="IPR036388">
    <property type="entry name" value="WH-like_DNA-bd_sf"/>
</dbReference>
<evidence type="ECO:0000259" key="4">
    <source>
        <dbReference type="PROSITE" id="PS50010"/>
    </source>
</evidence>
<dbReference type="GeneTree" id="ENSGT00940000159925"/>
<dbReference type="InterPro" id="IPR001331">
    <property type="entry name" value="GDS_CDC24_CS"/>
</dbReference>
<evidence type="ECO:0000259" key="6">
    <source>
        <dbReference type="PROSITE" id="PS50186"/>
    </source>
</evidence>
<dbReference type="InterPro" id="IPR000219">
    <property type="entry name" value="DH_dom"/>
</dbReference>
<dbReference type="Proteomes" id="UP001108240">
    <property type="component" value="Unplaced"/>
</dbReference>
<dbReference type="SMART" id="SM00049">
    <property type="entry name" value="DEP"/>
    <property type="match status" value="2"/>
</dbReference>
<dbReference type="SUPFAM" id="SSF46785">
    <property type="entry name" value="Winged helix' DNA-binding domain"/>
    <property type="match status" value="2"/>
</dbReference>
<dbReference type="Ensembl" id="ENSCCRT00000196538.1">
    <property type="protein sequence ID" value="ENSCCRP00000107455.1"/>
    <property type="gene ID" value="ENSCCRG00000017510.2"/>
</dbReference>
<evidence type="ECO:0000256" key="1">
    <source>
        <dbReference type="ARBA" id="ARBA00022658"/>
    </source>
</evidence>
<dbReference type="FunFam" id="1.10.10.10:FF:000094">
    <property type="entry name" value="Phosphatidylinositol-3,4,5-trisphosphate dependent Rac exchange factor 1"/>
    <property type="match status" value="1"/>
</dbReference>
<dbReference type="CDD" id="cd04440">
    <property type="entry name" value="DEP_2_P-Rex"/>
    <property type="match status" value="1"/>
</dbReference>
<dbReference type="GO" id="GO:0005096">
    <property type="term" value="F:GTPase activator activity"/>
    <property type="evidence" value="ECO:0007669"/>
    <property type="project" value="TreeGrafter"/>
</dbReference>
<dbReference type="PROSITE" id="PS00741">
    <property type="entry name" value="DH_1"/>
    <property type="match status" value="1"/>
</dbReference>
<dbReference type="GO" id="GO:0005886">
    <property type="term" value="C:plasma membrane"/>
    <property type="evidence" value="ECO:0007669"/>
    <property type="project" value="TreeGrafter"/>
</dbReference>
<dbReference type="SUPFAM" id="SSF50156">
    <property type="entry name" value="PDZ domain-like"/>
    <property type="match status" value="2"/>
</dbReference>
<accession>A0A9J7XNP1</accession>
<feature type="domain" description="DH" evidence="4">
    <location>
        <begin position="49"/>
        <end position="154"/>
    </location>
</feature>
<feature type="region of interest" description="Disordered" evidence="2">
    <location>
        <begin position="1"/>
        <end position="20"/>
    </location>
</feature>
<feature type="compositionally biased region" description="Polar residues" evidence="2">
    <location>
        <begin position="1009"/>
        <end position="1018"/>
    </location>
</feature>
<organism evidence="7 8">
    <name type="scientific">Cyprinus carpio carpio</name>
    <dbReference type="NCBI Taxonomy" id="630221"/>
    <lineage>
        <taxon>Eukaryota</taxon>
        <taxon>Metazoa</taxon>
        <taxon>Chordata</taxon>
        <taxon>Craniata</taxon>
        <taxon>Vertebrata</taxon>
        <taxon>Euteleostomi</taxon>
        <taxon>Actinopterygii</taxon>
        <taxon>Neopterygii</taxon>
        <taxon>Teleostei</taxon>
        <taxon>Ostariophysi</taxon>
        <taxon>Cypriniformes</taxon>
        <taxon>Cyprinidae</taxon>
        <taxon>Cyprininae</taxon>
        <taxon>Cyprinus</taxon>
    </lineage>
</organism>
<reference evidence="7" key="2">
    <citation type="submission" date="2025-09" db="UniProtKB">
        <authorList>
            <consortium name="Ensembl"/>
        </authorList>
    </citation>
    <scope>IDENTIFICATION</scope>
</reference>
<protein>
    <submittedName>
        <fullName evidence="7">Phosphatidylinositol-3,4,5-trisphosphate-dependent Rac exchange factor 1</fullName>
    </submittedName>
</protein>
<dbReference type="GO" id="GO:0023051">
    <property type="term" value="P:regulation of signaling"/>
    <property type="evidence" value="ECO:0007669"/>
    <property type="project" value="TreeGrafter"/>
</dbReference>
<dbReference type="SMART" id="SM00228">
    <property type="entry name" value="PDZ"/>
    <property type="match status" value="2"/>
</dbReference>
<feature type="compositionally biased region" description="Acidic residues" evidence="2">
    <location>
        <begin position="1"/>
        <end position="11"/>
    </location>
</feature>
<dbReference type="Pfam" id="PF00610">
    <property type="entry name" value="DEP"/>
    <property type="match status" value="2"/>
</dbReference>
<feature type="domain" description="DEP" evidence="6">
    <location>
        <begin position="335"/>
        <end position="409"/>
    </location>
</feature>
<dbReference type="PANTHER" id="PTHR22829">
    <property type="entry name" value="DEP DOMAIN PROTEIN"/>
    <property type="match status" value="1"/>
</dbReference>
<dbReference type="InterPro" id="IPR055251">
    <property type="entry name" value="SOS1_NGEF_PH"/>
</dbReference>
<feature type="region of interest" description="Disordered" evidence="2">
    <location>
        <begin position="1009"/>
        <end position="1077"/>
    </location>
</feature>
<feature type="domain" description="DEP" evidence="6">
    <location>
        <begin position="424"/>
        <end position="510"/>
    </location>
</feature>
<dbReference type="PANTHER" id="PTHR22829:SF6">
    <property type="entry name" value="PHOSPHATIDYLINOSITOL 3,4,5-TRISPHOSPHATE-DEPENDENT RAC EXCHANGER 1 PROTEIN"/>
    <property type="match status" value="1"/>
</dbReference>
<dbReference type="InterPro" id="IPR035899">
    <property type="entry name" value="DBL_dom_sf"/>
</dbReference>
<dbReference type="GO" id="GO:0007186">
    <property type="term" value="P:G protein-coupled receptor signaling pathway"/>
    <property type="evidence" value="ECO:0007669"/>
    <property type="project" value="TreeGrafter"/>
</dbReference>
<dbReference type="GO" id="GO:0005085">
    <property type="term" value="F:guanyl-nucleotide exchange factor activity"/>
    <property type="evidence" value="ECO:0007669"/>
    <property type="project" value="UniProtKB-KW"/>
</dbReference>
<dbReference type="SMART" id="SM00233">
    <property type="entry name" value="PH"/>
    <property type="match status" value="1"/>
</dbReference>
<dbReference type="InterPro" id="IPR051832">
    <property type="entry name" value="mTOR-Rac_regulators"/>
</dbReference>
<dbReference type="InterPro" id="IPR041489">
    <property type="entry name" value="PDZ_6"/>
</dbReference>
<dbReference type="Pfam" id="PF00621">
    <property type="entry name" value="RhoGEF"/>
    <property type="match status" value="1"/>
</dbReference>
<dbReference type="Gene3D" id="1.20.900.10">
    <property type="entry name" value="Dbl homology (DH) domain"/>
    <property type="match status" value="1"/>
</dbReference>
<dbReference type="FunFam" id="2.30.42.10:FF:000099">
    <property type="entry name" value="Phosphatidylinositol-3,4,5-trisphosphate dependent Rac exchange factor 1"/>
    <property type="match status" value="1"/>
</dbReference>
<sequence length="1492" mass="169982">MSEINTEEDSQQENGDLSSKDSDRQLRLRLCVLNEILNTERDYVRNLAFLQSRDRFSVYGEYCSNHEKALRLLMELNKIPYVRTFLLHLMLLGGKKSTDVPLEGYLLSPIQRICKYPLLLKELLKRTPKKHSDYPAVEEALQAMKAVCCNINETKRQMEKLEALEILQSRIEGWEGTNLTDICTELLLQGNLLKISAGNIQERVFFLFDNLLVYCKRKSRVSGKKSTKRTKSINGPQYVFRGRINTEVMEVENVEDGTADYHSNNYTVTSGWKIHNTAKNKWFVCMAKNAEDKQKWLDAILKEREQRESLKLGMERDAYVMIAEKGEKLYHMMMTKSRHLIKDRRRKLTIVPKCFLGNEFVSWLLESGEISKAEEGINLGQALLENGIIHHVSDKHQFKNEQVLYRFRYDDGTYKARSEMEDIISKGLRLYCRLHSLFTPVIKDRDHHLKTFKSVIPASKLVDWLVSQGDSTSREDAVTLGVGLCNAGFMHHVLEKSEFKDESQFFRFYADEETEGTSSKTKQLRSDFRLIENILAKSLVIHPEEEDYGFEIEEKNKAIVVKSVTRGSYAEMAGLQPGRKIYSINEDLVFLRAFSEVETMINQSFCIRRSLRLLVATKNKEIVKIPDVHRTLPFVLCGSCPPYVHAVKKGSEAAAAGLQPGQCVLKVNGNNMNQSSYQEVLEHFSGHQPVLEQRDTSCGQWAYRVYEDVEEQMSFRGCENGSDSEDGCTNGTGSVKRLEKLSISDDVPSISLNVDNVHVEHGVVYEYVSTAGIKHCVLEKMVEPKGCFNLAAKILEAFVKDDSLFVKSCRQLMAQNEKVVTMPQFEFRSICDTKLESIEKRICSYKQFVEELQTKAWPMFKKASTKPHVLGCMDFVPTNCHLNLMQVSCPKNTSSSIRAFSIRFGRKNSFFGLDPDQANLNPMSHAVHCVTSMAAPSWSCLSLDEETEEGEVSIEDGRKLEEGGLSFLLKQEDMESQDNYICLYNRLDISVREMKQYVAQIDVLLSSITGPTQPQGSEPPSFESAPPTSPIPEETDQDKTEHGGNKRVCFKVNEDDQEDSGHDTMSYRDSYSECNSNRDSVLSYTSVRSNSSYLGSDEMGSGDELPCDMQIPLDKQDKLHGCLEHLFNQVDSINSLLKGPIMSRACEETKHFHNDHSQPEFRHTEEWTAHWRYVLHKNIQEDPWNLPNSIKSLVNSLHRFVEDGRSQLLLALLKCTDTELQLRRDVIFCQSLVGALCALAEQLVNALNLRFNNNGEYEEDSKEVSRKWLEQIATIGVLFNFQSTLSPHVREERIMLEDTKAALQDLEKVTVLFRPLENECLVPNTSVHYQVEGSRQAIRVTMFLDSCHFSELPTRLQNGGSLKLQSVLFTRGLEKPEGVLSQDFVAMEEFQQRTNALSLEKVKGYYRKLRAFFLEKSNSDSNSTAMKIDQLLRPLNTLDDLCRLMQSYMNVKPGSAGQPSGVSVLVVSSELCNRLGACHITMCATGMQRYLQ</sequence>
<name>A0A9J7XNP1_CYPCA</name>
<keyword evidence="1" id="KW-0344">Guanine-nucleotide releasing factor</keyword>
<evidence type="ECO:0000256" key="2">
    <source>
        <dbReference type="SAM" id="MobiDB-lite"/>
    </source>
</evidence>
<dbReference type="PROSITE" id="PS50003">
    <property type="entry name" value="PH_DOMAIN"/>
    <property type="match status" value="1"/>
</dbReference>
<dbReference type="SUPFAM" id="SSF48065">
    <property type="entry name" value="DBL homology domain (DH-domain)"/>
    <property type="match status" value="1"/>
</dbReference>
<reference evidence="7" key="1">
    <citation type="submission" date="2025-08" db="UniProtKB">
        <authorList>
            <consortium name="Ensembl"/>
        </authorList>
    </citation>
    <scope>IDENTIFICATION</scope>
</reference>
<dbReference type="InterPro" id="IPR001849">
    <property type="entry name" value="PH_domain"/>
</dbReference>
<dbReference type="PROSITE" id="PS50186">
    <property type="entry name" value="DEP"/>
    <property type="match status" value="2"/>
</dbReference>
<dbReference type="InterPro" id="IPR036034">
    <property type="entry name" value="PDZ_sf"/>
</dbReference>
<evidence type="ECO:0000313" key="8">
    <source>
        <dbReference type="Proteomes" id="UP001108240"/>
    </source>
</evidence>
<dbReference type="SUPFAM" id="SSF50729">
    <property type="entry name" value="PH domain-like"/>
    <property type="match status" value="1"/>
</dbReference>
<dbReference type="CDD" id="cd00160">
    <property type="entry name" value="RhoGEF"/>
    <property type="match status" value="1"/>
</dbReference>
<dbReference type="PROSITE" id="PS50106">
    <property type="entry name" value="PDZ"/>
    <property type="match status" value="1"/>
</dbReference>
<dbReference type="InterPro" id="IPR000591">
    <property type="entry name" value="DEP_dom"/>
</dbReference>
<dbReference type="GO" id="GO:0035556">
    <property type="term" value="P:intracellular signal transduction"/>
    <property type="evidence" value="ECO:0007669"/>
    <property type="project" value="InterPro"/>
</dbReference>
<evidence type="ECO:0000313" key="7">
    <source>
        <dbReference type="Ensembl" id="ENSCCRP00000107455.1"/>
    </source>
</evidence>
<evidence type="ECO:0000259" key="5">
    <source>
        <dbReference type="PROSITE" id="PS50106"/>
    </source>
</evidence>
<evidence type="ECO:0000259" key="3">
    <source>
        <dbReference type="PROSITE" id="PS50003"/>
    </source>
</evidence>
<dbReference type="InterPro" id="IPR001478">
    <property type="entry name" value="PDZ"/>
</dbReference>